<dbReference type="Proteomes" id="UP001472677">
    <property type="component" value="Unassembled WGS sequence"/>
</dbReference>
<evidence type="ECO:0000313" key="2">
    <source>
        <dbReference type="Proteomes" id="UP001472677"/>
    </source>
</evidence>
<accession>A0ABR2FCN2</accession>
<sequence>MELEVIGCLMDTLKSTGGYMNKQLYRWTHVLARDMKLVRTVLAIVNGEEAAERSYSHSKAPNEAFDVLTVEHCRPYKLELRGVFTEGKFIDSQQEPSKGRVPANCNITFRYGICYHSGHMELDSTCENAQKVDEEGKAGNELSEDSRVRV</sequence>
<organism evidence="1 2">
    <name type="scientific">Hibiscus sabdariffa</name>
    <name type="common">roselle</name>
    <dbReference type="NCBI Taxonomy" id="183260"/>
    <lineage>
        <taxon>Eukaryota</taxon>
        <taxon>Viridiplantae</taxon>
        <taxon>Streptophyta</taxon>
        <taxon>Embryophyta</taxon>
        <taxon>Tracheophyta</taxon>
        <taxon>Spermatophyta</taxon>
        <taxon>Magnoliopsida</taxon>
        <taxon>eudicotyledons</taxon>
        <taxon>Gunneridae</taxon>
        <taxon>Pentapetalae</taxon>
        <taxon>rosids</taxon>
        <taxon>malvids</taxon>
        <taxon>Malvales</taxon>
        <taxon>Malvaceae</taxon>
        <taxon>Malvoideae</taxon>
        <taxon>Hibiscus</taxon>
    </lineage>
</organism>
<reference evidence="1 2" key="1">
    <citation type="journal article" date="2024" name="G3 (Bethesda)">
        <title>Genome assembly of Hibiscus sabdariffa L. provides insights into metabolisms of medicinal natural products.</title>
        <authorList>
            <person name="Kim T."/>
        </authorList>
    </citation>
    <scope>NUCLEOTIDE SEQUENCE [LARGE SCALE GENOMIC DNA]</scope>
    <source>
        <strain evidence="1">TK-2024</strain>
        <tissue evidence="1">Old leaves</tissue>
    </source>
</reference>
<dbReference type="EMBL" id="JBBPBM010000007">
    <property type="protein sequence ID" value="KAK8576082.1"/>
    <property type="molecule type" value="Genomic_DNA"/>
</dbReference>
<comment type="caution">
    <text evidence="1">The sequence shown here is derived from an EMBL/GenBank/DDBJ whole genome shotgun (WGS) entry which is preliminary data.</text>
</comment>
<name>A0ABR2FCN2_9ROSI</name>
<gene>
    <name evidence="1" type="ORF">V6N12_063728</name>
</gene>
<keyword evidence="2" id="KW-1185">Reference proteome</keyword>
<protein>
    <submittedName>
        <fullName evidence="1">Uncharacterized protein</fullName>
    </submittedName>
</protein>
<proteinExistence type="predicted"/>
<evidence type="ECO:0000313" key="1">
    <source>
        <dbReference type="EMBL" id="KAK8576082.1"/>
    </source>
</evidence>